<evidence type="ECO:0000256" key="1">
    <source>
        <dbReference type="ARBA" id="ARBA00023015"/>
    </source>
</evidence>
<dbReference type="Pfam" id="PF12833">
    <property type="entry name" value="HTH_18"/>
    <property type="match status" value="1"/>
</dbReference>
<dbReference type="PANTHER" id="PTHR43280:SF2">
    <property type="entry name" value="HTH-TYPE TRANSCRIPTIONAL REGULATOR EXSA"/>
    <property type="match status" value="1"/>
</dbReference>
<dbReference type="EMBL" id="QGQD01000061">
    <property type="protein sequence ID" value="TLC99920.1"/>
    <property type="molecule type" value="Genomic_DNA"/>
</dbReference>
<dbReference type="GO" id="GO:0043565">
    <property type="term" value="F:sequence-specific DNA binding"/>
    <property type="evidence" value="ECO:0007669"/>
    <property type="project" value="InterPro"/>
</dbReference>
<dbReference type="RefSeq" id="WP_052430823.1">
    <property type="nucleotide sequence ID" value="NZ_JBHTNY010000059.1"/>
</dbReference>
<evidence type="ECO:0000313" key="5">
    <source>
        <dbReference type="EMBL" id="TLC99920.1"/>
    </source>
</evidence>
<dbReference type="AlphaFoldDB" id="A0A4U8Q538"/>
<dbReference type="Gene3D" id="2.60.120.10">
    <property type="entry name" value="Jelly Rolls"/>
    <property type="match status" value="1"/>
</dbReference>
<dbReference type="Gene3D" id="1.10.10.60">
    <property type="entry name" value="Homeodomain-like"/>
    <property type="match status" value="2"/>
</dbReference>
<gene>
    <name evidence="5" type="primary">exsA</name>
    <name evidence="5" type="ORF">DSM106044_03222</name>
</gene>
<evidence type="ECO:0000313" key="6">
    <source>
        <dbReference type="Proteomes" id="UP000306509"/>
    </source>
</evidence>
<proteinExistence type="predicted"/>
<dbReference type="STRING" id="180332.GCA_000797495_00940"/>
<dbReference type="InterPro" id="IPR011051">
    <property type="entry name" value="RmlC_Cupin_sf"/>
</dbReference>
<protein>
    <submittedName>
        <fullName evidence="5">Exoenzyme S synthesis regulatory protein ExsA</fullName>
    </submittedName>
</protein>
<dbReference type="Proteomes" id="UP000306509">
    <property type="component" value="Unassembled WGS sequence"/>
</dbReference>
<dbReference type="InterPro" id="IPR018060">
    <property type="entry name" value="HTH_AraC"/>
</dbReference>
<feature type="domain" description="HTH araC/xylS-type" evidence="4">
    <location>
        <begin position="176"/>
        <end position="274"/>
    </location>
</feature>
<keyword evidence="3" id="KW-0804">Transcription</keyword>
<sequence>MPNHEFEYIKHSKTSYCKIFLAEIFQCTPQHWHSDMELLLVLDGTLTITSLPDNPIAKEHDMIVFNSYETHRLTCTSGKGLVLAVQFSSSFCRSYYPSFEYTYFHQNLLCSCSKYTALQKLMLQMASSFFREPDYFSLHCIGLLNLLTEQMLLNLPYGLLDMQERSSREKNIFRMQSILNHIENHYTEKLLLSDISEQKGLSLHYLSHLFKKTLGISFQNYMKQLRFEKALNLLTETDSSILDICIASGFSDIKYLNQLSEEYFGCTPGQYRRRLREKQSAPVPIPYIRECSLTNESLSENFSILCSYYPELELDHV</sequence>
<keyword evidence="1" id="KW-0805">Transcription regulation</keyword>
<organism evidence="5 6">
    <name type="scientific">Robinsoniella peoriensis</name>
    <dbReference type="NCBI Taxonomy" id="180332"/>
    <lineage>
        <taxon>Bacteria</taxon>
        <taxon>Bacillati</taxon>
        <taxon>Bacillota</taxon>
        <taxon>Clostridia</taxon>
        <taxon>Lachnospirales</taxon>
        <taxon>Lachnospiraceae</taxon>
        <taxon>Robinsoniella</taxon>
    </lineage>
</organism>
<reference evidence="5 6" key="1">
    <citation type="journal article" date="2019" name="Anaerobe">
        <title>Detection of Robinsoniella peoriensis in multiple bone samples of a trauma patient.</title>
        <authorList>
            <person name="Schrottner P."/>
            <person name="Hartwich K."/>
            <person name="Bunk B."/>
            <person name="Schober I."/>
            <person name="Helbig S."/>
            <person name="Rudolph W.W."/>
            <person name="Gunzer F."/>
        </authorList>
    </citation>
    <scope>NUCLEOTIDE SEQUENCE [LARGE SCALE GENOMIC DNA]</scope>
    <source>
        <strain evidence="5 6">DSM 106044</strain>
    </source>
</reference>
<dbReference type="PANTHER" id="PTHR43280">
    <property type="entry name" value="ARAC-FAMILY TRANSCRIPTIONAL REGULATOR"/>
    <property type="match status" value="1"/>
</dbReference>
<accession>A0A4U8Q538</accession>
<keyword evidence="2" id="KW-0238">DNA-binding</keyword>
<name>A0A4U8Q538_9FIRM</name>
<dbReference type="PROSITE" id="PS01124">
    <property type="entry name" value="HTH_ARAC_FAMILY_2"/>
    <property type="match status" value="1"/>
</dbReference>
<dbReference type="GO" id="GO:0003700">
    <property type="term" value="F:DNA-binding transcription factor activity"/>
    <property type="evidence" value="ECO:0007669"/>
    <property type="project" value="InterPro"/>
</dbReference>
<evidence type="ECO:0000256" key="2">
    <source>
        <dbReference type="ARBA" id="ARBA00023125"/>
    </source>
</evidence>
<comment type="caution">
    <text evidence="5">The sequence shown here is derived from an EMBL/GenBank/DDBJ whole genome shotgun (WGS) entry which is preliminary data.</text>
</comment>
<dbReference type="InterPro" id="IPR014710">
    <property type="entry name" value="RmlC-like_jellyroll"/>
</dbReference>
<dbReference type="SUPFAM" id="SSF46689">
    <property type="entry name" value="Homeodomain-like"/>
    <property type="match status" value="2"/>
</dbReference>
<keyword evidence="6" id="KW-1185">Reference proteome</keyword>
<dbReference type="SMART" id="SM00342">
    <property type="entry name" value="HTH_ARAC"/>
    <property type="match status" value="1"/>
</dbReference>
<evidence type="ECO:0000259" key="4">
    <source>
        <dbReference type="PROSITE" id="PS01124"/>
    </source>
</evidence>
<evidence type="ECO:0000256" key="3">
    <source>
        <dbReference type="ARBA" id="ARBA00023163"/>
    </source>
</evidence>
<dbReference type="InterPro" id="IPR009057">
    <property type="entry name" value="Homeodomain-like_sf"/>
</dbReference>
<dbReference type="SUPFAM" id="SSF51182">
    <property type="entry name" value="RmlC-like cupins"/>
    <property type="match status" value="1"/>
</dbReference>